<evidence type="ECO:0000256" key="2">
    <source>
        <dbReference type="ARBA" id="ARBA00022692"/>
    </source>
</evidence>
<feature type="transmembrane region" description="Helical" evidence="5">
    <location>
        <begin position="225"/>
        <end position="244"/>
    </location>
</feature>
<name>F0ZA88_DICPU</name>
<feature type="transmembrane region" description="Helical" evidence="5">
    <location>
        <begin position="132"/>
        <end position="148"/>
    </location>
</feature>
<feature type="transmembrane region" description="Helical" evidence="5">
    <location>
        <begin position="186"/>
        <end position="205"/>
    </location>
</feature>
<evidence type="ECO:0000256" key="3">
    <source>
        <dbReference type="ARBA" id="ARBA00022989"/>
    </source>
</evidence>
<dbReference type="OrthoDB" id="17983at2759"/>
<dbReference type="GO" id="GO:0016020">
    <property type="term" value="C:membrane"/>
    <property type="evidence" value="ECO:0007669"/>
    <property type="project" value="InterPro"/>
</dbReference>
<evidence type="ECO:0000313" key="6">
    <source>
        <dbReference type="EMBL" id="EGC39190.1"/>
    </source>
</evidence>
<evidence type="ECO:0000256" key="1">
    <source>
        <dbReference type="ARBA" id="ARBA00004127"/>
    </source>
</evidence>
<evidence type="ECO:0000256" key="5">
    <source>
        <dbReference type="SAM" id="Phobius"/>
    </source>
</evidence>
<reference evidence="7" key="1">
    <citation type="journal article" date="2011" name="Genome Biol.">
        <title>Comparative genomics of the social amoebae Dictyostelium discoideum and Dictyostelium purpureum.</title>
        <authorList>
            <consortium name="US DOE Joint Genome Institute (JGI-PGF)"/>
            <person name="Sucgang R."/>
            <person name="Kuo A."/>
            <person name="Tian X."/>
            <person name="Salerno W."/>
            <person name="Parikh A."/>
            <person name="Feasley C.L."/>
            <person name="Dalin E."/>
            <person name="Tu H."/>
            <person name="Huang E."/>
            <person name="Barry K."/>
            <person name="Lindquist E."/>
            <person name="Shapiro H."/>
            <person name="Bruce D."/>
            <person name="Schmutz J."/>
            <person name="Salamov A."/>
            <person name="Fey P."/>
            <person name="Gaudet P."/>
            <person name="Anjard C."/>
            <person name="Babu M.M."/>
            <person name="Basu S."/>
            <person name="Bushmanova Y."/>
            <person name="van der Wel H."/>
            <person name="Katoh-Kurasawa M."/>
            <person name="Dinh C."/>
            <person name="Coutinho P.M."/>
            <person name="Saito T."/>
            <person name="Elias M."/>
            <person name="Schaap P."/>
            <person name="Kay R.R."/>
            <person name="Henrissat B."/>
            <person name="Eichinger L."/>
            <person name="Rivero F."/>
            <person name="Putnam N.H."/>
            <person name="West C.M."/>
            <person name="Loomis W.F."/>
            <person name="Chisholm R.L."/>
            <person name="Shaulsky G."/>
            <person name="Strassmann J.E."/>
            <person name="Queller D.C."/>
            <person name="Kuspa A."/>
            <person name="Grigoriev I.V."/>
        </authorList>
    </citation>
    <scope>NUCLEOTIDE SEQUENCE [LARGE SCALE GENOMIC DNA]</scope>
    <source>
        <strain evidence="7">QSDP1</strain>
    </source>
</reference>
<dbReference type="AlphaFoldDB" id="F0ZA88"/>
<dbReference type="InParanoid" id="F0ZA88"/>
<accession>F0ZA88</accession>
<comment type="subcellular location">
    <subcellularLocation>
        <location evidence="1">Endomembrane system</location>
        <topology evidence="1">Multi-pass membrane protein</topology>
    </subcellularLocation>
</comment>
<evidence type="ECO:0000256" key="4">
    <source>
        <dbReference type="ARBA" id="ARBA00023136"/>
    </source>
</evidence>
<dbReference type="KEGG" id="dpp:DICPUDRAFT_75292"/>
<dbReference type="eggNOG" id="KOG3989">
    <property type="taxonomic scope" value="Eukaryota"/>
</dbReference>
<dbReference type="GO" id="GO:0012505">
    <property type="term" value="C:endomembrane system"/>
    <property type="evidence" value="ECO:0000318"/>
    <property type="project" value="GO_Central"/>
</dbReference>
<dbReference type="GeneID" id="10510242"/>
<dbReference type="RefSeq" id="XP_003284336.1">
    <property type="nucleotide sequence ID" value="XM_003284288.1"/>
</dbReference>
<evidence type="ECO:0008006" key="8">
    <source>
        <dbReference type="Google" id="ProtNLM"/>
    </source>
</evidence>
<dbReference type="Pfam" id="PF04750">
    <property type="entry name" value="Far-17a_AIG1"/>
    <property type="match status" value="2"/>
</dbReference>
<gene>
    <name evidence="6" type="ORF">DICPUDRAFT_75292</name>
</gene>
<keyword evidence="3 5" id="KW-1133">Transmembrane helix</keyword>
<keyword evidence="4 5" id="KW-0472">Membrane</keyword>
<proteinExistence type="predicted"/>
<dbReference type="PANTHER" id="PTHR10989:SF16">
    <property type="entry name" value="AT02829P-RELATED"/>
    <property type="match status" value="1"/>
</dbReference>
<dbReference type="Proteomes" id="UP000001064">
    <property type="component" value="Unassembled WGS sequence"/>
</dbReference>
<protein>
    <recommendedName>
        <fullName evidence="8">Androgen-dependent TFPI-regulating protein</fullName>
    </recommendedName>
</protein>
<sequence length="271" mass="31616">MIKDSALFLFHCSFFIFTSYGVFQFFKIFDKFGFYGKTDPILVLNFLTLWGQFFLILFFGISTIVDLLNLVKFKKNNYFYFIALKIRDVLFRSIIFPICFVISSLFWGIYAYDRQLIFSIELDSIFPSYLNHLQHTLPGLLIIVETLIENHQYHASPVTLQKLKEGPSKHPIETITPITSDVKQDVSNLVLFILTYISIIAYTRYTIGHWPYPFLNVIPTHSKIIFIFTSSCFGVMLYAIGRLINQKRWGGESIFVPKNFVKKQSINKKTN</sequence>
<keyword evidence="2 5" id="KW-0812">Transmembrane</keyword>
<organism evidence="6 7">
    <name type="scientific">Dictyostelium purpureum</name>
    <name type="common">Slime mold</name>
    <dbReference type="NCBI Taxonomy" id="5786"/>
    <lineage>
        <taxon>Eukaryota</taxon>
        <taxon>Amoebozoa</taxon>
        <taxon>Evosea</taxon>
        <taxon>Eumycetozoa</taxon>
        <taxon>Dictyostelia</taxon>
        <taxon>Dictyosteliales</taxon>
        <taxon>Dictyosteliaceae</taxon>
        <taxon>Dictyostelium</taxon>
    </lineage>
</organism>
<evidence type="ECO:0000313" key="7">
    <source>
        <dbReference type="Proteomes" id="UP000001064"/>
    </source>
</evidence>
<dbReference type="PANTHER" id="PTHR10989">
    <property type="entry name" value="ANDROGEN-INDUCED PROTEIN 1-RELATED"/>
    <property type="match status" value="1"/>
</dbReference>
<feature type="transmembrane region" description="Helical" evidence="5">
    <location>
        <begin position="89"/>
        <end position="112"/>
    </location>
</feature>
<dbReference type="InterPro" id="IPR006838">
    <property type="entry name" value="ADTRP_AIG1"/>
</dbReference>
<dbReference type="VEuPathDB" id="AmoebaDB:DICPUDRAFT_75292"/>
<keyword evidence="7" id="KW-1185">Reference proteome</keyword>
<dbReference type="FunCoup" id="F0ZA88">
    <property type="interactions" value="35"/>
</dbReference>
<feature type="transmembrane region" description="Helical" evidence="5">
    <location>
        <begin position="49"/>
        <end position="68"/>
    </location>
</feature>
<dbReference type="OMA" id="IWDRELI"/>
<dbReference type="EMBL" id="GL870962">
    <property type="protein sequence ID" value="EGC39190.1"/>
    <property type="molecule type" value="Genomic_DNA"/>
</dbReference>
<feature type="transmembrane region" description="Helical" evidence="5">
    <location>
        <begin position="7"/>
        <end position="29"/>
    </location>
</feature>